<keyword evidence="1" id="KW-0808">Transferase</keyword>
<dbReference type="SUPFAM" id="SSF52794">
    <property type="entry name" value="PTS system IIB component-like"/>
    <property type="match status" value="1"/>
</dbReference>
<dbReference type="InterPro" id="IPR036095">
    <property type="entry name" value="PTS_EIIB-like_sf"/>
</dbReference>
<name>A0A371IZ12_9FIRM</name>
<dbReference type="GO" id="GO:0009401">
    <property type="term" value="P:phosphoenolpyruvate-dependent sugar phosphotransferase system"/>
    <property type="evidence" value="ECO:0007669"/>
    <property type="project" value="InterPro"/>
</dbReference>
<sequence length="100" mass="11514">MNKKIVAVCEDDNCRKALEKACNNLGYELKSEIQCQDGIKDEVSISDIQKASIVLFAIDDKVENIENIERFIDCEYYEVEPKFLINDAESVMKEIMMDLN</sequence>
<feature type="domain" description="Phosphotransferase system EIIB component type 2/3" evidence="2">
    <location>
        <begin position="16"/>
        <end position="94"/>
    </location>
</feature>
<protein>
    <submittedName>
        <fullName evidence="3">PTS sugar transporter subunit IIBC</fullName>
    </submittedName>
</protein>
<evidence type="ECO:0000313" key="3">
    <source>
        <dbReference type="EMBL" id="RDY25706.1"/>
    </source>
</evidence>
<dbReference type="EMBL" id="NOJY02000052">
    <property type="protein sequence ID" value="RDY25706.1"/>
    <property type="molecule type" value="Genomic_DNA"/>
</dbReference>
<organism evidence="3 4">
    <name type="scientific">Romboutsia weinsteinii</name>
    <dbReference type="NCBI Taxonomy" id="2020949"/>
    <lineage>
        <taxon>Bacteria</taxon>
        <taxon>Bacillati</taxon>
        <taxon>Bacillota</taxon>
        <taxon>Clostridia</taxon>
        <taxon>Peptostreptococcales</taxon>
        <taxon>Peptostreptococcaceae</taxon>
        <taxon>Romboutsia</taxon>
    </lineage>
</organism>
<keyword evidence="4" id="KW-1185">Reference proteome</keyword>
<proteinExistence type="predicted"/>
<dbReference type="Proteomes" id="UP000215694">
    <property type="component" value="Unassembled WGS sequence"/>
</dbReference>
<dbReference type="OrthoDB" id="1753343at2"/>
<comment type="caution">
    <text evidence="3">The sequence shown here is derived from an EMBL/GenBank/DDBJ whole genome shotgun (WGS) entry which is preliminary data.</text>
</comment>
<keyword evidence="3" id="KW-0762">Sugar transport</keyword>
<gene>
    <name evidence="3" type="ORF">CHL78_016835</name>
</gene>
<accession>A0A371IZ12</accession>
<dbReference type="InterPro" id="IPR003501">
    <property type="entry name" value="PTS_EIIB_2/3"/>
</dbReference>
<evidence type="ECO:0000313" key="4">
    <source>
        <dbReference type="Proteomes" id="UP000215694"/>
    </source>
</evidence>
<keyword evidence="3" id="KW-0813">Transport</keyword>
<dbReference type="RefSeq" id="WP_094367350.1">
    <property type="nucleotide sequence ID" value="NZ_NOJY02000052.1"/>
</dbReference>
<evidence type="ECO:0000256" key="1">
    <source>
        <dbReference type="ARBA" id="ARBA00022679"/>
    </source>
</evidence>
<dbReference type="Pfam" id="PF02302">
    <property type="entry name" value="PTS_IIB"/>
    <property type="match status" value="1"/>
</dbReference>
<reference evidence="3 4" key="1">
    <citation type="journal article" date="2017" name="Genome Announc.">
        <title>Draft Genome Sequence of Romboutsia weinsteinii sp. nov. Strain CCRI-19649(T) Isolated from Surface Water.</title>
        <authorList>
            <person name="Maheux A.F."/>
            <person name="Boudreau D.K."/>
            <person name="Berube E."/>
            <person name="Boissinot M."/>
            <person name="Cantin P."/>
            <person name="Raymond F."/>
            <person name="Corbeil J."/>
            <person name="Omar R.F."/>
            <person name="Bergeron M.G."/>
        </authorList>
    </citation>
    <scope>NUCLEOTIDE SEQUENCE [LARGE SCALE GENOMIC DNA]</scope>
    <source>
        <strain evidence="3 4">CCRI-19649</strain>
    </source>
</reference>
<dbReference type="AlphaFoldDB" id="A0A371IZ12"/>
<dbReference type="GO" id="GO:0008982">
    <property type="term" value="F:protein-N(PI)-phosphohistidine-sugar phosphotransferase activity"/>
    <property type="evidence" value="ECO:0007669"/>
    <property type="project" value="InterPro"/>
</dbReference>
<evidence type="ECO:0000259" key="2">
    <source>
        <dbReference type="Pfam" id="PF02302"/>
    </source>
</evidence>
<dbReference type="Gene3D" id="3.40.50.2300">
    <property type="match status" value="1"/>
</dbReference>